<dbReference type="Pfam" id="PF07905">
    <property type="entry name" value="PucR"/>
    <property type="match status" value="1"/>
</dbReference>
<evidence type="ECO:0000256" key="2">
    <source>
        <dbReference type="SAM" id="SignalP"/>
    </source>
</evidence>
<protein>
    <submittedName>
        <fullName evidence="5">PucR family transcriptional regulator</fullName>
    </submittedName>
</protein>
<feature type="chain" id="PRO_5022764491" evidence="2">
    <location>
        <begin position="20"/>
        <end position="648"/>
    </location>
</feature>
<evidence type="ECO:0000259" key="4">
    <source>
        <dbReference type="Pfam" id="PF13556"/>
    </source>
</evidence>
<dbReference type="InterPro" id="IPR012914">
    <property type="entry name" value="PucR_dom"/>
</dbReference>
<dbReference type="Gene3D" id="1.10.10.2840">
    <property type="entry name" value="PucR C-terminal helix-turn-helix domain"/>
    <property type="match status" value="1"/>
</dbReference>
<dbReference type="KEGG" id="gyu:FE374_15060"/>
<feature type="signal peptide" evidence="2">
    <location>
        <begin position="1"/>
        <end position="19"/>
    </location>
</feature>
<dbReference type="EMBL" id="CP040915">
    <property type="protein sequence ID" value="QDC25754.1"/>
    <property type="molecule type" value="Genomic_DNA"/>
</dbReference>
<dbReference type="Pfam" id="PF13556">
    <property type="entry name" value="HTH_30"/>
    <property type="match status" value="1"/>
</dbReference>
<feature type="region of interest" description="Disordered" evidence="1">
    <location>
        <begin position="391"/>
        <end position="422"/>
    </location>
</feature>
<feature type="domain" description="PucR C-terminal helix-turn-helix" evidence="4">
    <location>
        <begin position="569"/>
        <end position="626"/>
    </location>
</feature>
<gene>
    <name evidence="5" type="ORF">FE374_15060</name>
</gene>
<name>A0A5B8C5L5_9MICO</name>
<dbReference type="Proteomes" id="UP000314616">
    <property type="component" value="Chromosome"/>
</dbReference>
<sequence>MVVLVVVVCVVVMGSPSCAFMCARCQVLREMSSSARHVRARCHLLGEMSSVCAAVVARTRGNVSAFTTRSVHSVSMPMTVGQVLATPAVQAGHPELLSAADQLDRPVRWVHVFEGSDPGALLSGGELLLTTLLALPDDPGKQRRYVRAVAGAGAAALVVELGRRFARVPGVMVDEAAAASLPVVALHKVVKFVTITEAVHAQIVDEQHDLLTFARRVHEVFTETAVEGADAQAIVERTAAMAGCAVVLEDLAHEVMAHAGAGARVLRDWTARSRVVAGSGTREVPEHGWLVTDVGSRQGVWARLLLAGSPDVPPAAARMLVERAAQALAVARLMERDVAALRARALNRFLTGLVSAGSGDEEDLRAAAEVLGLARASRFLAVCVAPTLPTDEMSSSPRHVMTSRGEDDMSRKGGGAADHDPLDGQRREQALADAVATAAATAGLSALTGPLEDGVVGLVVALTEKLTGAGALDRLTAALKPSRTRGHVVATARERDRLVQAGADLPEASYVARAAALMPAPHRQDYYRITDIRLRGLLMLLADDSRLTAFAERELAPLLVHDDRHSTALVPLLREYLAAGGNVAGLARTSHLSRQALYARLHTIERVLGADLGDAETRTSLHVALLTKEVGARGAGSPPPPARDPAVD</sequence>
<organism evidence="5 6">
    <name type="scientific">Georgenia yuyongxinii</name>
    <dbReference type="NCBI Taxonomy" id="2589797"/>
    <lineage>
        <taxon>Bacteria</taxon>
        <taxon>Bacillati</taxon>
        <taxon>Actinomycetota</taxon>
        <taxon>Actinomycetes</taxon>
        <taxon>Micrococcales</taxon>
        <taxon>Bogoriellaceae</taxon>
        <taxon>Georgenia</taxon>
    </lineage>
</organism>
<dbReference type="OrthoDB" id="2973014at2"/>
<evidence type="ECO:0000313" key="5">
    <source>
        <dbReference type="EMBL" id="QDC25754.1"/>
    </source>
</evidence>
<dbReference type="InterPro" id="IPR042070">
    <property type="entry name" value="PucR_C-HTH_sf"/>
</dbReference>
<proteinExistence type="predicted"/>
<keyword evidence="2" id="KW-0732">Signal</keyword>
<dbReference type="PANTHER" id="PTHR33744:SF1">
    <property type="entry name" value="DNA-BINDING TRANSCRIPTIONAL ACTIVATOR ADER"/>
    <property type="match status" value="1"/>
</dbReference>
<feature type="compositionally biased region" description="Basic and acidic residues" evidence="1">
    <location>
        <begin position="404"/>
        <end position="422"/>
    </location>
</feature>
<accession>A0A5B8C5L5</accession>
<evidence type="ECO:0000256" key="1">
    <source>
        <dbReference type="SAM" id="MobiDB-lite"/>
    </source>
</evidence>
<dbReference type="AlphaFoldDB" id="A0A5B8C5L5"/>
<evidence type="ECO:0000313" key="6">
    <source>
        <dbReference type="Proteomes" id="UP000314616"/>
    </source>
</evidence>
<feature type="domain" description="Purine catabolism PurC-like" evidence="3">
    <location>
        <begin position="82"/>
        <end position="203"/>
    </location>
</feature>
<dbReference type="InterPro" id="IPR051448">
    <property type="entry name" value="CdaR-like_regulators"/>
</dbReference>
<evidence type="ECO:0000259" key="3">
    <source>
        <dbReference type="Pfam" id="PF07905"/>
    </source>
</evidence>
<dbReference type="InterPro" id="IPR025736">
    <property type="entry name" value="PucR_C-HTH_dom"/>
</dbReference>
<reference evidence="5 6" key="1">
    <citation type="submission" date="2019-05" db="EMBL/GenBank/DDBJ databases">
        <title>Georgenia *** sp. nov., and Georgenia *** sp. nov., isolated from the intestinal contents of plateau pika (Ochotona curzoniae) in the Qinghai-Tibet plateau of China.</title>
        <authorList>
            <person name="Tian Z."/>
        </authorList>
    </citation>
    <scope>NUCLEOTIDE SEQUENCE [LARGE SCALE GENOMIC DNA]</scope>
    <source>
        <strain evidence="5 6">Z443</strain>
    </source>
</reference>
<dbReference type="PANTHER" id="PTHR33744">
    <property type="entry name" value="CARBOHYDRATE DIACID REGULATOR"/>
    <property type="match status" value="1"/>
</dbReference>